<sequence>MSRPLAPFFNATANLWPGPAHSMRLFLGRCYLGNMSEVGSTFRARVPSRDGAQWCIRGLCRIRGPLALNTCLAAACGGTSVCPRQRVRQFLRVTSCETGTDRCTNPGNCRLRDLVTIAARVRKDACKRSTKCFGDSTYIESVSVSLIPPSILHFTT</sequence>
<evidence type="ECO:0000313" key="1">
    <source>
        <dbReference type="EMBL" id="KAK1589667.1"/>
    </source>
</evidence>
<reference evidence="1" key="1">
    <citation type="submission" date="2021-06" db="EMBL/GenBank/DDBJ databases">
        <title>Comparative genomics, transcriptomics and evolutionary studies reveal genomic signatures of adaptation to plant cell wall in hemibiotrophic fungi.</title>
        <authorList>
            <consortium name="DOE Joint Genome Institute"/>
            <person name="Baroncelli R."/>
            <person name="Diaz J.F."/>
            <person name="Benocci T."/>
            <person name="Peng M."/>
            <person name="Battaglia E."/>
            <person name="Haridas S."/>
            <person name="Andreopoulos W."/>
            <person name="Labutti K."/>
            <person name="Pangilinan J."/>
            <person name="Floch G.L."/>
            <person name="Makela M.R."/>
            <person name="Henrissat B."/>
            <person name="Grigoriev I.V."/>
            <person name="Crouch J.A."/>
            <person name="De Vries R.P."/>
            <person name="Sukno S.A."/>
            <person name="Thon M.R."/>
        </authorList>
    </citation>
    <scope>NUCLEOTIDE SEQUENCE</scope>
    <source>
        <strain evidence="1">CBS 125086</strain>
    </source>
</reference>
<proteinExistence type="predicted"/>
<dbReference type="GeneID" id="85435956"/>
<comment type="caution">
    <text evidence="1">The sequence shown here is derived from an EMBL/GenBank/DDBJ whole genome shotgun (WGS) entry which is preliminary data.</text>
</comment>
<accession>A0AAD8V3U1</accession>
<protein>
    <submittedName>
        <fullName evidence="1">Uncharacterized protein</fullName>
    </submittedName>
</protein>
<evidence type="ECO:0000313" key="2">
    <source>
        <dbReference type="Proteomes" id="UP001230504"/>
    </source>
</evidence>
<keyword evidence="2" id="KW-1185">Reference proteome</keyword>
<dbReference type="EMBL" id="JAHLJV010000037">
    <property type="protein sequence ID" value="KAK1589667.1"/>
    <property type="molecule type" value="Genomic_DNA"/>
</dbReference>
<dbReference type="AlphaFoldDB" id="A0AAD8V3U1"/>
<organism evidence="1 2">
    <name type="scientific">Colletotrichum navitas</name>
    <dbReference type="NCBI Taxonomy" id="681940"/>
    <lineage>
        <taxon>Eukaryota</taxon>
        <taxon>Fungi</taxon>
        <taxon>Dikarya</taxon>
        <taxon>Ascomycota</taxon>
        <taxon>Pezizomycotina</taxon>
        <taxon>Sordariomycetes</taxon>
        <taxon>Hypocreomycetidae</taxon>
        <taxon>Glomerellales</taxon>
        <taxon>Glomerellaceae</taxon>
        <taxon>Colletotrichum</taxon>
        <taxon>Colletotrichum graminicola species complex</taxon>
    </lineage>
</organism>
<name>A0AAD8V3U1_9PEZI</name>
<dbReference type="RefSeq" id="XP_060413208.1">
    <property type="nucleotide sequence ID" value="XM_060551716.1"/>
</dbReference>
<dbReference type="Proteomes" id="UP001230504">
    <property type="component" value="Unassembled WGS sequence"/>
</dbReference>
<gene>
    <name evidence="1" type="ORF">LY79DRAFT_237782</name>
</gene>